<evidence type="ECO:0000256" key="2">
    <source>
        <dbReference type="ARBA" id="ARBA00022771"/>
    </source>
</evidence>
<evidence type="ECO:0000256" key="1">
    <source>
        <dbReference type="ARBA" id="ARBA00022723"/>
    </source>
</evidence>
<dbReference type="Proteomes" id="UP001562425">
    <property type="component" value="Unassembled WGS sequence"/>
</dbReference>
<accession>A0ABD1D1U0</accession>
<dbReference type="Gene3D" id="3.10.129.10">
    <property type="entry name" value="Hotdog Thioesterase"/>
    <property type="match status" value="1"/>
</dbReference>
<dbReference type="GO" id="GO:0016836">
    <property type="term" value="F:hydro-lyase activity"/>
    <property type="evidence" value="ECO:0007669"/>
    <property type="project" value="UniProtKB-ARBA"/>
</dbReference>
<dbReference type="EMBL" id="JBEHCU010008239">
    <property type="protein sequence ID" value="KAL1386082.1"/>
    <property type="molecule type" value="Genomic_DNA"/>
</dbReference>
<proteinExistence type="predicted"/>
<keyword evidence="1" id="KW-0479">Metal-binding</keyword>
<name>A0ABD1D1U0_CULPP</name>
<evidence type="ECO:0000256" key="5">
    <source>
        <dbReference type="PROSITE-ProRule" id="PRU00309"/>
    </source>
</evidence>
<dbReference type="Pfam" id="PF05485">
    <property type="entry name" value="THAP"/>
    <property type="match status" value="1"/>
</dbReference>
<sequence>MAKCIGRFDISVSGTHLCDSIMNCTVEGCGNSYRKCRGRVGFRLHGYPVKRPEVCEQWKQFSGWSGNLTNAKICSHHFKPDDYFHQTSSTSPQAPVLLQDAVPSVGGSDRLVKRTPKEGIDRRTYISLLVDEYYETSNIEAKQQVTANLANFAYDPINWPFLKEWKAHELFIEILNASFDPVITLSRTFRQEDLIRFAEFTGDPNPIHRSAESFVNGALLNATTAGIIGTHFPGYVVTWQEFRFPNRCRCDEEVRFDVRVEELRKIVRLSYECSQGGRTVFAGAAKLFGVTVKTMVHLIRAVVIIIKLTALLAVFIASTSALEPAARGLRGMRPRKAKHITPDADLSSNALTSVKQPSPDSVPCTCAIFLTGQFNRQNRSEPPRGNPGIQMELMQHYPCSAAGNKQCSNRCLDAILKHLPNSPALICGTIDRDCFRERAYLFYQNCSPRWVNSNLSAGREFCCQDDRPVRCTKMAALIRQQLLAGNGTTPSASDQDDVEDE</sequence>
<evidence type="ECO:0000313" key="8">
    <source>
        <dbReference type="EMBL" id="KAL1386082.1"/>
    </source>
</evidence>
<evidence type="ECO:0000256" key="6">
    <source>
        <dbReference type="SAM" id="Phobius"/>
    </source>
</evidence>
<keyword evidence="3" id="KW-0862">Zinc</keyword>
<dbReference type="GO" id="GO:0008270">
    <property type="term" value="F:zinc ion binding"/>
    <property type="evidence" value="ECO:0007669"/>
    <property type="project" value="UniProtKB-KW"/>
</dbReference>
<dbReference type="GO" id="GO:0003677">
    <property type="term" value="F:DNA binding"/>
    <property type="evidence" value="ECO:0007669"/>
    <property type="project" value="UniProtKB-UniRule"/>
</dbReference>
<dbReference type="SMART" id="SM00980">
    <property type="entry name" value="THAP"/>
    <property type="match status" value="1"/>
</dbReference>
<reference evidence="8 9" key="1">
    <citation type="submission" date="2024-05" db="EMBL/GenBank/DDBJ databases">
        <title>Culex pipiens pipiens assembly and annotation.</title>
        <authorList>
            <person name="Alout H."/>
            <person name="Durand T."/>
        </authorList>
    </citation>
    <scope>NUCLEOTIDE SEQUENCE [LARGE SCALE GENOMIC DNA]</scope>
    <source>
        <strain evidence="8">HA-2024</strain>
        <tissue evidence="8">Whole body</tissue>
    </source>
</reference>
<dbReference type="InterPro" id="IPR006612">
    <property type="entry name" value="THAP_Znf"/>
</dbReference>
<dbReference type="PROSITE" id="PS50950">
    <property type="entry name" value="ZF_THAP"/>
    <property type="match status" value="1"/>
</dbReference>
<protein>
    <recommendedName>
        <fullName evidence="7">THAP-type domain-containing protein</fullName>
    </recommendedName>
</protein>
<comment type="caution">
    <text evidence="8">The sequence shown here is derived from an EMBL/GenBank/DDBJ whole genome shotgun (WGS) entry which is preliminary data.</text>
</comment>
<feature type="domain" description="THAP-type" evidence="7">
    <location>
        <begin position="22"/>
        <end position="106"/>
    </location>
</feature>
<dbReference type="InterPro" id="IPR038441">
    <property type="entry name" value="THAP_Znf_sf"/>
</dbReference>
<dbReference type="SUPFAM" id="SSF57716">
    <property type="entry name" value="Glucocorticoid receptor-like (DNA-binding domain)"/>
    <property type="match status" value="1"/>
</dbReference>
<dbReference type="SUPFAM" id="SSF54637">
    <property type="entry name" value="Thioesterase/thiol ester dehydrase-isomerase"/>
    <property type="match status" value="1"/>
</dbReference>
<keyword evidence="6" id="KW-1133">Transmembrane helix</keyword>
<organism evidence="8 9">
    <name type="scientific">Culex pipiens pipiens</name>
    <name type="common">Northern house mosquito</name>
    <dbReference type="NCBI Taxonomy" id="38569"/>
    <lineage>
        <taxon>Eukaryota</taxon>
        <taxon>Metazoa</taxon>
        <taxon>Ecdysozoa</taxon>
        <taxon>Arthropoda</taxon>
        <taxon>Hexapoda</taxon>
        <taxon>Insecta</taxon>
        <taxon>Pterygota</taxon>
        <taxon>Neoptera</taxon>
        <taxon>Endopterygota</taxon>
        <taxon>Diptera</taxon>
        <taxon>Nematocera</taxon>
        <taxon>Culicoidea</taxon>
        <taxon>Culicidae</taxon>
        <taxon>Culicinae</taxon>
        <taxon>Culicini</taxon>
        <taxon>Culex</taxon>
        <taxon>Culex</taxon>
    </lineage>
</organism>
<keyword evidence="2 5" id="KW-0863">Zinc-finger</keyword>
<dbReference type="InterPro" id="IPR050965">
    <property type="entry name" value="UPF0336/Enoyl-CoA_hydratase"/>
</dbReference>
<evidence type="ECO:0000256" key="4">
    <source>
        <dbReference type="ARBA" id="ARBA00023125"/>
    </source>
</evidence>
<dbReference type="Gene3D" id="6.20.210.20">
    <property type="entry name" value="THAP domain"/>
    <property type="match status" value="1"/>
</dbReference>
<dbReference type="AlphaFoldDB" id="A0ABD1D1U0"/>
<dbReference type="PANTHER" id="PTHR43437:SF3">
    <property type="entry name" value="HYDROXYACYL-THIOESTER DEHYDRATASE TYPE 2, MITOCHONDRIAL"/>
    <property type="match status" value="1"/>
</dbReference>
<gene>
    <name evidence="8" type="ORF">pipiens_012866</name>
</gene>
<keyword evidence="6" id="KW-0812">Transmembrane</keyword>
<feature type="transmembrane region" description="Helical" evidence="6">
    <location>
        <begin position="298"/>
        <end position="322"/>
    </location>
</feature>
<keyword evidence="6" id="KW-0472">Membrane</keyword>
<evidence type="ECO:0000259" key="7">
    <source>
        <dbReference type="PROSITE" id="PS50950"/>
    </source>
</evidence>
<dbReference type="PANTHER" id="PTHR43437">
    <property type="entry name" value="HYDROXYACYL-THIOESTER DEHYDRATASE TYPE 2, MITOCHONDRIAL-RELATED"/>
    <property type="match status" value="1"/>
</dbReference>
<keyword evidence="9" id="KW-1185">Reference proteome</keyword>
<evidence type="ECO:0000256" key="3">
    <source>
        <dbReference type="ARBA" id="ARBA00022833"/>
    </source>
</evidence>
<dbReference type="InterPro" id="IPR029069">
    <property type="entry name" value="HotDog_dom_sf"/>
</dbReference>
<keyword evidence="4 5" id="KW-0238">DNA-binding</keyword>
<evidence type="ECO:0000313" key="9">
    <source>
        <dbReference type="Proteomes" id="UP001562425"/>
    </source>
</evidence>